<protein>
    <submittedName>
        <fullName evidence="9">C-type cytochrome</fullName>
    </submittedName>
</protein>
<evidence type="ECO:0000256" key="6">
    <source>
        <dbReference type="PROSITE-ProRule" id="PRU00433"/>
    </source>
</evidence>
<dbReference type="PRINTS" id="PR00604">
    <property type="entry name" value="CYTCHRMECIAB"/>
</dbReference>
<dbReference type="InterPro" id="IPR036909">
    <property type="entry name" value="Cyt_c-like_dom_sf"/>
</dbReference>
<evidence type="ECO:0000256" key="4">
    <source>
        <dbReference type="ARBA" id="ARBA00022982"/>
    </source>
</evidence>
<proteinExistence type="predicted"/>
<dbReference type="Gene3D" id="1.10.760.10">
    <property type="entry name" value="Cytochrome c-like domain"/>
    <property type="match status" value="1"/>
</dbReference>
<dbReference type="GO" id="GO:0020037">
    <property type="term" value="F:heme binding"/>
    <property type="evidence" value="ECO:0007669"/>
    <property type="project" value="InterPro"/>
</dbReference>
<name>A0AAW5R0A3_9HYPH</name>
<evidence type="ECO:0000256" key="7">
    <source>
        <dbReference type="SAM" id="SignalP"/>
    </source>
</evidence>
<dbReference type="InterPro" id="IPR009056">
    <property type="entry name" value="Cyt_c-like_dom"/>
</dbReference>
<dbReference type="RefSeq" id="WP_261616320.1">
    <property type="nucleotide sequence ID" value="NZ_JALIDZ010000005.1"/>
</dbReference>
<keyword evidence="5 6" id="KW-0408">Iron</keyword>
<dbReference type="GO" id="GO:0046872">
    <property type="term" value="F:metal ion binding"/>
    <property type="evidence" value="ECO:0007669"/>
    <property type="project" value="UniProtKB-KW"/>
</dbReference>
<keyword evidence="10" id="KW-1185">Reference proteome</keyword>
<feature type="signal peptide" evidence="7">
    <location>
        <begin position="1"/>
        <end position="27"/>
    </location>
</feature>
<dbReference type="InterPro" id="IPR002327">
    <property type="entry name" value="Cyt_c_1A/1B"/>
</dbReference>
<dbReference type="PROSITE" id="PS51007">
    <property type="entry name" value="CYTC"/>
    <property type="match status" value="1"/>
</dbReference>
<evidence type="ECO:0000256" key="1">
    <source>
        <dbReference type="ARBA" id="ARBA00022448"/>
    </source>
</evidence>
<evidence type="ECO:0000256" key="2">
    <source>
        <dbReference type="ARBA" id="ARBA00022617"/>
    </source>
</evidence>
<keyword evidence="1" id="KW-0813">Transport</keyword>
<keyword evidence="7" id="KW-0732">Signal</keyword>
<evidence type="ECO:0000259" key="8">
    <source>
        <dbReference type="PROSITE" id="PS51007"/>
    </source>
</evidence>
<organism evidence="9 10">
    <name type="scientific">Microbaculum marinisediminis</name>
    <dbReference type="NCBI Taxonomy" id="2931392"/>
    <lineage>
        <taxon>Bacteria</taxon>
        <taxon>Pseudomonadati</taxon>
        <taxon>Pseudomonadota</taxon>
        <taxon>Alphaproteobacteria</taxon>
        <taxon>Hyphomicrobiales</taxon>
        <taxon>Tepidamorphaceae</taxon>
        <taxon>Microbaculum</taxon>
    </lineage>
</organism>
<reference evidence="9 10" key="1">
    <citation type="submission" date="2022-04" db="EMBL/GenBank/DDBJ databases">
        <authorList>
            <person name="Ye Y.-Q."/>
            <person name="Du Z.-J."/>
        </authorList>
    </citation>
    <scope>NUCLEOTIDE SEQUENCE [LARGE SCALE GENOMIC DNA]</scope>
    <source>
        <strain evidence="9 10">A6E488</strain>
    </source>
</reference>
<keyword evidence="4" id="KW-0249">Electron transport</keyword>
<dbReference type="Proteomes" id="UP001320898">
    <property type="component" value="Unassembled WGS sequence"/>
</dbReference>
<dbReference type="PANTHER" id="PTHR11961">
    <property type="entry name" value="CYTOCHROME C"/>
    <property type="match status" value="1"/>
</dbReference>
<evidence type="ECO:0000256" key="3">
    <source>
        <dbReference type="ARBA" id="ARBA00022723"/>
    </source>
</evidence>
<dbReference type="GO" id="GO:0009055">
    <property type="term" value="F:electron transfer activity"/>
    <property type="evidence" value="ECO:0007669"/>
    <property type="project" value="InterPro"/>
</dbReference>
<keyword evidence="2 6" id="KW-0349">Heme</keyword>
<evidence type="ECO:0000256" key="5">
    <source>
        <dbReference type="ARBA" id="ARBA00023004"/>
    </source>
</evidence>
<dbReference type="SUPFAM" id="SSF46626">
    <property type="entry name" value="Cytochrome c"/>
    <property type="match status" value="1"/>
</dbReference>
<feature type="domain" description="Cytochrome c" evidence="8">
    <location>
        <begin position="134"/>
        <end position="231"/>
    </location>
</feature>
<comment type="caution">
    <text evidence="9">The sequence shown here is derived from an EMBL/GenBank/DDBJ whole genome shotgun (WGS) entry which is preliminary data.</text>
</comment>
<keyword evidence="3 6" id="KW-0479">Metal-binding</keyword>
<sequence>MKHPIATFCVLAAIFAACTLSPVAAQAGDLLVKPRNPKTIYRAQDGVYEPRKLKYRVSTTAGKRTWVLRSRKTMFTGTPPSGKARKRAKRVVVTPNDARIGALAPGIYDLRLVWRAKGRGNKRVKRNVSLVVEGDAAAGLSYFTNSCSGCHDIGVNKNGPRLGGVYGRKAGTVPGFSYSDALVAYGEVWEERTLNAWLKNPQKLVPGANMYVLVTDPVDRMNLIAYLKSVSP</sequence>
<dbReference type="AlphaFoldDB" id="A0AAW5R0A3"/>
<evidence type="ECO:0000313" key="10">
    <source>
        <dbReference type="Proteomes" id="UP001320898"/>
    </source>
</evidence>
<feature type="chain" id="PRO_5043733837" evidence="7">
    <location>
        <begin position="28"/>
        <end position="232"/>
    </location>
</feature>
<dbReference type="PROSITE" id="PS51257">
    <property type="entry name" value="PROKAR_LIPOPROTEIN"/>
    <property type="match status" value="1"/>
</dbReference>
<dbReference type="EMBL" id="JALIDZ010000005">
    <property type="protein sequence ID" value="MCT8972745.1"/>
    <property type="molecule type" value="Genomic_DNA"/>
</dbReference>
<accession>A0AAW5R0A3</accession>
<gene>
    <name evidence="9" type="ORF">MUB46_12840</name>
</gene>
<evidence type="ECO:0000313" key="9">
    <source>
        <dbReference type="EMBL" id="MCT8972745.1"/>
    </source>
</evidence>
<dbReference type="Pfam" id="PF00034">
    <property type="entry name" value="Cytochrom_C"/>
    <property type="match status" value="1"/>
</dbReference>